<keyword evidence="2" id="KW-0378">Hydrolase</keyword>
<keyword evidence="1" id="KW-0472">Membrane</keyword>
<feature type="transmembrane region" description="Helical" evidence="1">
    <location>
        <begin position="68"/>
        <end position="85"/>
    </location>
</feature>
<proteinExistence type="predicted"/>
<dbReference type="EMBL" id="AFCJ01001150">
    <property type="protein sequence ID" value="EHC38557.1"/>
    <property type="molecule type" value="Genomic_DNA"/>
</dbReference>
<keyword evidence="1" id="KW-0812">Transmembrane</keyword>
<reference evidence="2 3" key="1">
    <citation type="journal article" date="2011" name="BMC Genomics">
        <title>Genome sequencing reveals diversification of virulence factor content and possible host adaptation in distinct subpopulations of Salmonella enterica.</title>
        <authorList>
            <person name="den Bakker H.C."/>
            <person name="Moreno Switt A.I."/>
            <person name="Govoni G."/>
            <person name="Cummings C.A."/>
            <person name="Ranieri M.L."/>
            <person name="Degoricija L."/>
            <person name="Hoelzer K."/>
            <person name="Rodriguez-Rivera L.D."/>
            <person name="Brown S."/>
            <person name="Bolchacova E."/>
            <person name="Furtado M.R."/>
            <person name="Wiedmann M."/>
        </authorList>
    </citation>
    <scope>NUCLEOTIDE SEQUENCE [LARGE SCALE GENOMIC DNA]</scope>
    <source>
        <strain evidence="2 3">R6-377</strain>
    </source>
</reference>
<comment type="caution">
    <text evidence="2">The sequence shown here is derived from an EMBL/GenBank/DDBJ whole genome shotgun (WGS) entry which is preliminary data.</text>
</comment>
<evidence type="ECO:0000256" key="1">
    <source>
        <dbReference type="SAM" id="Phobius"/>
    </source>
</evidence>
<protein>
    <submittedName>
        <fullName evidence="2">Putative DNA/RNA non-specific endonuclease</fullName>
    </submittedName>
</protein>
<keyword evidence="1" id="KW-1133">Transmembrane helix</keyword>
<organism evidence="2 3">
    <name type="scientific">Salmonella enterica subsp. enterica serovar Alachua str. R6-377</name>
    <dbReference type="NCBI Taxonomy" id="913241"/>
    <lineage>
        <taxon>Bacteria</taxon>
        <taxon>Pseudomonadati</taxon>
        <taxon>Pseudomonadota</taxon>
        <taxon>Gammaproteobacteria</taxon>
        <taxon>Enterobacterales</taxon>
        <taxon>Enterobacteriaceae</taxon>
        <taxon>Salmonella</taxon>
    </lineage>
</organism>
<name>G5LPL6_SALET</name>
<evidence type="ECO:0000313" key="2">
    <source>
        <dbReference type="EMBL" id="EHC38557.1"/>
    </source>
</evidence>
<keyword evidence="2" id="KW-0255">Endonuclease</keyword>
<keyword evidence="2" id="KW-0540">Nuclease</keyword>
<dbReference type="Proteomes" id="UP000004642">
    <property type="component" value="Unassembled WGS sequence"/>
</dbReference>
<gene>
    <name evidence="2" type="ORF">LTSEALA_2679</name>
</gene>
<sequence>MRGYVALMLKNGVEKHASDIIEYPFFIRYLSARNYWLHDYAYNTMFFGINMNITLYSFELIFYDGFDVYLLLIFTVIVLSLMMSASNGCQGNITKLLLSELLGQLLLRKQK</sequence>
<dbReference type="GO" id="GO:0004519">
    <property type="term" value="F:endonuclease activity"/>
    <property type="evidence" value="ECO:0007669"/>
    <property type="project" value="UniProtKB-KW"/>
</dbReference>
<dbReference type="PATRIC" id="fig|913241.3.peg.2017"/>
<evidence type="ECO:0000313" key="3">
    <source>
        <dbReference type="Proteomes" id="UP000004642"/>
    </source>
</evidence>
<accession>G5LPL6</accession>
<dbReference type="AlphaFoldDB" id="G5LPL6"/>
<feature type="transmembrane region" description="Helical" evidence="1">
    <location>
        <begin position="40"/>
        <end position="62"/>
    </location>
</feature>